<accession>A0ABW4Q127</accession>
<evidence type="ECO:0000313" key="2">
    <source>
        <dbReference type="Proteomes" id="UP001597280"/>
    </source>
</evidence>
<dbReference type="EMBL" id="JBHUFL010000003">
    <property type="protein sequence ID" value="MFD1836239.1"/>
    <property type="molecule type" value="Genomic_DNA"/>
</dbReference>
<sequence length="193" mass="21113">MSAGPRECTDPGHGHVLMCPVQATQIAGLAVMSGMARRDDGIGLAWWTLGLCELRFADAEAAIRHLVAGGIGERKWITARDVIRQVRAMRAERHDRAPAPVPPAQLEDDPELAIEERADRQARRQAFIRWYWTAVGNGEAPGRALELAAQGVRLDRYIAARPPEGGEVVGDDEVRRVRGAVTAGLAAERRRRG</sequence>
<dbReference type="Proteomes" id="UP001597280">
    <property type="component" value="Unassembled WGS sequence"/>
</dbReference>
<evidence type="ECO:0000313" key="1">
    <source>
        <dbReference type="EMBL" id="MFD1836239.1"/>
    </source>
</evidence>
<organism evidence="1 2">
    <name type="scientific">Brachybacterium rhamnosum</name>
    <dbReference type="NCBI Taxonomy" id="173361"/>
    <lineage>
        <taxon>Bacteria</taxon>
        <taxon>Bacillati</taxon>
        <taxon>Actinomycetota</taxon>
        <taxon>Actinomycetes</taxon>
        <taxon>Micrococcales</taxon>
        <taxon>Dermabacteraceae</taxon>
        <taxon>Brachybacterium</taxon>
    </lineage>
</organism>
<dbReference type="RefSeq" id="WP_343905606.1">
    <property type="nucleotide sequence ID" value="NZ_BAAAIS010000003.1"/>
</dbReference>
<evidence type="ECO:0008006" key="3">
    <source>
        <dbReference type="Google" id="ProtNLM"/>
    </source>
</evidence>
<protein>
    <recommendedName>
        <fullName evidence="3">DUF222 domain-containing protein</fullName>
    </recommendedName>
</protein>
<reference evidence="2" key="1">
    <citation type="journal article" date="2019" name="Int. J. Syst. Evol. Microbiol.">
        <title>The Global Catalogue of Microorganisms (GCM) 10K type strain sequencing project: providing services to taxonomists for standard genome sequencing and annotation.</title>
        <authorList>
            <consortium name="The Broad Institute Genomics Platform"/>
            <consortium name="The Broad Institute Genome Sequencing Center for Infectious Disease"/>
            <person name="Wu L."/>
            <person name="Ma J."/>
        </authorList>
    </citation>
    <scope>NUCLEOTIDE SEQUENCE [LARGE SCALE GENOMIC DNA]</scope>
    <source>
        <strain evidence="2">JCM 11650</strain>
    </source>
</reference>
<gene>
    <name evidence="1" type="ORF">ACFSDA_14305</name>
</gene>
<proteinExistence type="predicted"/>
<name>A0ABW4Q127_9MICO</name>
<keyword evidence="2" id="KW-1185">Reference proteome</keyword>
<comment type="caution">
    <text evidence="1">The sequence shown here is derived from an EMBL/GenBank/DDBJ whole genome shotgun (WGS) entry which is preliminary data.</text>
</comment>